<accession>A0A9D2EJ20</accession>
<name>A0A9D2EJ20_9MICO</name>
<reference evidence="2" key="1">
    <citation type="journal article" date="2021" name="PeerJ">
        <title>Extensive microbial diversity within the chicken gut microbiome revealed by metagenomics and culture.</title>
        <authorList>
            <person name="Gilroy R."/>
            <person name="Ravi A."/>
            <person name="Getino M."/>
            <person name="Pursley I."/>
            <person name="Horton D.L."/>
            <person name="Alikhan N.F."/>
            <person name="Baker D."/>
            <person name="Gharbi K."/>
            <person name="Hall N."/>
            <person name="Watson M."/>
            <person name="Adriaenssens E.M."/>
            <person name="Foster-Nyarko E."/>
            <person name="Jarju S."/>
            <person name="Secka A."/>
            <person name="Antonio M."/>
            <person name="Oren A."/>
            <person name="Chaudhuri R.R."/>
            <person name="La Ragione R."/>
            <person name="Hildebrand F."/>
            <person name="Pallen M.J."/>
        </authorList>
    </citation>
    <scope>NUCLEOTIDE SEQUENCE</scope>
    <source>
        <strain evidence="2">ChiGjej4B4-7305</strain>
    </source>
</reference>
<dbReference type="AlphaFoldDB" id="A0A9D2EJ20"/>
<organism evidence="2 3">
    <name type="scientific">Candidatus Ruania gallistercoris</name>
    <dbReference type="NCBI Taxonomy" id="2838746"/>
    <lineage>
        <taxon>Bacteria</taxon>
        <taxon>Bacillati</taxon>
        <taxon>Actinomycetota</taxon>
        <taxon>Actinomycetes</taxon>
        <taxon>Micrococcales</taxon>
        <taxon>Ruaniaceae</taxon>
        <taxon>Ruania</taxon>
    </lineage>
</organism>
<evidence type="ECO:0000256" key="1">
    <source>
        <dbReference type="SAM" id="MobiDB-lite"/>
    </source>
</evidence>
<evidence type="ECO:0000313" key="3">
    <source>
        <dbReference type="Proteomes" id="UP000824037"/>
    </source>
</evidence>
<dbReference type="EMBL" id="DXBY01000356">
    <property type="protein sequence ID" value="HIZ38290.1"/>
    <property type="molecule type" value="Genomic_DNA"/>
</dbReference>
<gene>
    <name evidence="2" type="ORF">H9815_21135</name>
</gene>
<feature type="compositionally biased region" description="Basic and acidic residues" evidence="1">
    <location>
        <begin position="423"/>
        <end position="434"/>
    </location>
</feature>
<dbReference type="Proteomes" id="UP000824037">
    <property type="component" value="Unassembled WGS sequence"/>
</dbReference>
<reference evidence="2" key="2">
    <citation type="submission" date="2021-04" db="EMBL/GenBank/DDBJ databases">
        <authorList>
            <person name="Gilroy R."/>
        </authorList>
    </citation>
    <scope>NUCLEOTIDE SEQUENCE</scope>
    <source>
        <strain evidence="2">ChiGjej4B4-7305</strain>
    </source>
</reference>
<sequence>MSGAAVAATDRSAGAAVSPDQVGDWLTQWLRSAEQDWHTRQDSDGLEQGWYGTGYTAWGMQTTLQYLAAAGAVAAHARDETTHRWATRRVLAALRYVVATHECNFAAAEDGRRWGRSWISVLGLERAGWVIDEFGAQLEPRYREGLTDLLIDEADWQADHHERGGVPGIRGGRWEKDGLNRPESNLWCGGHLWRTAQRYPDHPRATKWREVAVHFLINAVSVPSDADSTAVVDGVSVAQAHRGANFFESYALDHHGYLNVGYMVICASNAALALLDLRAQHRPVPEALLWHQRDLWQRIRPLIGPDGRLVRIGGDARVRYAYCQEYLLPALLLAEREFGDTGAGELADRYLQLVGRERAETADGLLYGRRLQALGADQPYYRARLETDRACVLGSWWHHSVLASAAGHRSADVAGAPSQTETVPDRTAGERPEADVGAWSDAEHGFAYIRGPRRTASVSWRAASRTQVLAFPTERPDMAEWALNLCPVLRFEGDGRAPSATESPHAQRRVAGYTLDTFAGGFVSAARVEEGVALSVAEGWRGTGPVADSWIVVAALPDDATVVGLHVSRARDLRPPLLSAHGLNLLIPNDVHNDHRRSIVPLAENALCVDDALDVVADAPLGVASHPVTDRSGLRSIAVEQIMAGARRGRYWVSAGGPILTSAWVVRVRDAADPVPRLSSETSQGRYRVEVSTLAGRWRLQLDPDGADQSIGGTAVGAVTLSTLSTTTEENHR</sequence>
<evidence type="ECO:0000313" key="2">
    <source>
        <dbReference type="EMBL" id="HIZ38290.1"/>
    </source>
</evidence>
<feature type="region of interest" description="Disordered" evidence="1">
    <location>
        <begin position="409"/>
        <end position="436"/>
    </location>
</feature>
<proteinExistence type="predicted"/>
<comment type="caution">
    <text evidence="2">The sequence shown here is derived from an EMBL/GenBank/DDBJ whole genome shotgun (WGS) entry which is preliminary data.</text>
</comment>
<protein>
    <submittedName>
        <fullName evidence="2">Uncharacterized protein</fullName>
    </submittedName>
</protein>